<keyword evidence="7" id="KW-1185">Reference proteome</keyword>
<feature type="domain" description="Carrier" evidence="5">
    <location>
        <begin position="3420"/>
        <end position="3496"/>
    </location>
</feature>
<dbReference type="Pfam" id="PF00550">
    <property type="entry name" value="PP-binding"/>
    <property type="match status" value="4"/>
</dbReference>
<dbReference type="PROSITE" id="PS00455">
    <property type="entry name" value="AMP_BINDING"/>
    <property type="match status" value="3"/>
</dbReference>
<dbReference type="InterPro" id="IPR010071">
    <property type="entry name" value="AA_adenyl_dom"/>
</dbReference>
<dbReference type="CDD" id="cd05918">
    <property type="entry name" value="A_NRPS_SidN3_like"/>
    <property type="match status" value="4"/>
</dbReference>
<evidence type="ECO:0000256" key="2">
    <source>
        <dbReference type="ARBA" id="ARBA00022553"/>
    </source>
</evidence>
<dbReference type="InterPro" id="IPR045851">
    <property type="entry name" value="AMP-bd_C_sf"/>
</dbReference>
<feature type="compositionally biased region" description="Basic residues" evidence="4">
    <location>
        <begin position="2305"/>
        <end position="2319"/>
    </location>
</feature>
<dbReference type="Proteomes" id="UP000774617">
    <property type="component" value="Unassembled WGS sequence"/>
</dbReference>
<keyword evidence="1" id="KW-0596">Phosphopantetheine</keyword>
<evidence type="ECO:0000256" key="3">
    <source>
        <dbReference type="ARBA" id="ARBA00022598"/>
    </source>
</evidence>
<evidence type="ECO:0000256" key="4">
    <source>
        <dbReference type="SAM" id="MobiDB-lite"/>
    </source>
</evidence>
<dbReference type="Gene3D" id="3.40.50.12780">
    <property type="entry name" value="N-terminal domain of ligase-like"/>
    <property type="match status" value="4"/>
</dbReference>
<organism evidence="6 7">
    <name type="scientific">Macrophomina phaseolina</name>
    <dbReference type="NCBI Taxonomy" id="35725"/>
    <lineage>
        <taxon>Eukaryota</taxon>
        <taxon>Fungi</taxon>
        <taxon>Dikarya</taxon>
        <taxon>Ascomycota</taxon>
        <taxon>Pezizomycotina</taxon>
        <taxon>Dothideomycetes</taxon>
        <taxon>Dothideomycetes incertae sedis</taxon>
        <taxon>Botryosphaeriales</taxon>
        <taxon>Botryosphaeriaceae</taxon>
        <taxon>Macrophomina</taxon>
    </lineage>
</organism>
<dbReference type="SUPFAM" id="SSF56801">
    <property type="entry name" value="Acetyl-CoA synthetase-like"/>
    <property type="match status" value="4"/>
</dbReference>
<dbReference type="NCBIfam" id="TIGR01733">
    <property type="entry name" value="AA-adenyl-dom"/>
    <property type="match status" value="4"/>
</dbReference>
<dbReference type="InterPro" id="IPR023213">
    <property type="entry name" value="CAT-like_dom_sf"/>
</dbReference>
<evidence type="ECO:0000313" key="6">
    <source>
        <dbReference type="EMBL" id="KAH7051108.1"/>
    </source>
</evidence>
<dbReference type="NCBIfam" id="NF003417">
    <property type="entry name" value="PRK04813.1"/>
    <property type="match status" value="5"/>
</dbReference>
<gene>
    <name evidence="6" type="ORF">B0J12DRAFT_699181</name>
</gene>
<dbReference type="Pfam" id="PF00668">
    <property type="entry name" value="Condensation"/>
    <property type="match status" value="5"/>
</dbReference>
<sequence>MGKPTFELEPTVDEKKAYWNEKLRGVNSTPFPAVATWNTSGPHASTVHGSAVIQEGVGKAVAALDALVLASWALTVSTYMADSDVCFGVIAAHSSCSSQSVLMPRRLAIDGGMSTSQLLAHVRHESEYSNRFNMKIDDIASISHDTRRACQFGSVIALPSSPAPAGSVRHAVGQDALLVTCAPQDPSKQRQRCLEVTLCLNVDAMFARRVLNTLTHVLGILSSHTTSSAPLSGLRIVTPSDQAELLAQARAQLPRRVSQLAHDLIAAQTARHPGHTAVDAWDGALTYERLDALSARVARCLRARGVGRETAVPVLFEKSRWAVVAMLGVWKAGAFYVPLDAGHPLQRLQAQVRELGAALVLCSGAHRATAEMAGCEVLVVGMQEEEVLLDDAPAPAADAALAEPGNLAYTIYTSGSTGTPKGVMVEHAALSSALVAIGEHLKLDAGSRVLQQSAFTFDVSVFEMFCTLAFGGCVCLPSEDQKMNDLAGFIEAFGVHLVVFTPSLARSIAPESVPTLRTVILGGEPMLPSDKDRWCRPKVPLRNAYGPTETTIACSLHETTASTQADTIGSSGLGCRFWVVNHINTNELSPIGAIGELCVEGPNVARGYLNDVDKTAGAFSERPAWLAPDEPAYRAYRTGDLVCYRPDGTLRYVGRKDAQVKVRGQRVELGEIEDAIRKHLPGPTAAVAVELIKPPGMTRKLLVAGLALGDAFQGLDHPETRQAMLVLTSALRPRLEKTLPGHMIPEGYIPLPQLPMNSSGKLDRRTLRDELSSLSLDGILSFSTSPRAENESQAESDIEALLRDACSFILNVAPSTVTLEKSFAEVGGDSITAMQVAAKLRATQKSLKVVDLLRSPSLRDAAAVVRDLVQETPTLLREELVGKPFVLSPIQRVFMDFARAPQDWNHYHQSMLMRLTVRKSAAQLDRAVAWLVERHSMLRARFSRAPSGQWMQHVDPSPAIPYVLNMHGPATSVHERDAIMQQSRKSVDIEQGPLMRIDVFDYPDDAGPQLLFIVIHHLVVDLVSWRIMISELQQAFTTGFPELDRPFAFQAWAELQERRCHDASLGGPEAALPIAVPPPDLAFWGMDGVSNLHGAVRKATFALAPQLTRSVLHEHHGPLRTEPIDLLLAALFLSFRQTFPEREAPTIINESHGREAWDESIDLTRTVGWFTTMYPIHVAGIQPDDITDAVRRIKDVRRSIPSNGWQYFSSRSLTAAGRERFQHDLPAEVAFNHEGSYQLVERAQSVLLPERWTAGEALADASPTLPRFNLFEISSTVLAERLQFTFVWHPAMSHQDRIADWMAAIPDTLERICAALAAEPGQLTRSDVPQMDVDYPALAALSRSILAVPGINGLDAIEDVYPCSPIQESLGISLARFKDVYEVEITWEVQTATGKPVEPQRLEKAWAQAVARHPALRTIFLESVQPDAMLDQVVLKRYAPECLRLHAEDAAALALSHPRREGKSDLHRPAHRMLICSDDDGRTFCRLEVTHLVSDGMSILPLLRDVSLAYEGRLETRNGPRYADFVRYVRDEQRRKDSIAYWAEYLRGAEPCVFPVMTDSIPESNEQRETAVRLDAGYSQLLAVVSQAGLTLPTLFQMVWALTLQRYTSRDEVVFGDLASGRDAPIPGIHDAVGPFIGMLVHRVDLSTDAPALETMRRIQAEALQGADKQACSLADMHHALGLADAALFNAGTSFQALLGEQTQRGSALTFTEAARRDPTEYDVSLIVETGEQNVRVSLYYRSAVLSDGAAANIANTVNHLLTELLRDPARPPSSIATLSPQDLAAIWRWNAQLIAPVDECAHHFVERSMRAHPQRAAVYSWDGELTYGELDRLSRRVAEHLVGVGVVPDSIVPLCFEKSMWAIVAMLGVLRAGGCFVMLDPAHPDSRVLAIVDEVSAPVVLASAQEAARMQQAGRPVCTVTPDFVYGLRERSAAGPVCASVTPDHAMYVIFTSGTTGVPKGSVISHRAYCTGFREHAHAIQVSAASRTLQFSAYSFDASVGEILTTLQVGGCICTPSEADRLDIVPFIARSRATWAGWTPSFASLIDPQAVPTLEVLLMAGEPLPWAQVDAWVDRLKLLNIYGPSECSVACVVNPHVTRSTSAANIGRGYRACTWIVDEHDHTRLRPVGAVGELLIEGPVLARGYLNQPAKTRDVFIDAPAWLHARPASRLYKTGDLVRYSADGSINFVGRKDTQLKINGQRVEVGDVEQHLRDSLPQPAPPLAVELLKHQDLLAAFIVVGPAGEPDDAIIARGPRALAALRTFVQRMGDARLCASDDAAHHDGGKAGPARAAAGHGRAEPRRARVVRRRRGSRRRTGRGQNASGALQVGVVGVNDNFFRLGGDSLRAIRLSAMARRRGLNLSVADIFMHPVLADMATAVPVDDGDDSEDGGVAPFSLLAAFEPPDKLRAAVADECCVPVDAIEDIFPCTPLQEALMAISARPHYAQAYTMHAPFRLPAGLDELRFRAAWAATCAAHPTLRARIVLRPQGALLVTTCSPVPIATATVPLERYLQQQQRTPFEYGQPLLRMAIVGGGGGAADGDRFFVLSAHHACYDGWSQRLVWEDVARAYNGAGVAPAQPFQSFVRKIKLTSREASESFWRDALADRADDDDNSAVTFPAVPAGHRPVAREKLSHRCRRLPQKPAHLPGVTVSTLLNAAWAIVLAQYGGAPTVSFGATVSGREVALPGIEGIVGPTISTVPRKVMVRGEQSVADFLQYVHAAVVVASISHAHLALDHIMRLSPAARRACNFGSLLTVQPRSAVLGSAHEAIGLQALPVGSSSFHPHPLAVDCWVGAGEDEGMELELHFDPDCISADVVGGMARQLDHVLQNLCAAEPSAPVKSAMALHAEDLSRILAWADRVPAPVEACAHHAIEANAAQHPHREALVTSERVWTYAELDRQATQLARRLVNTGLVGPDQFVGVCFEKTGFAVVAMLAVWKAGGAYVPLNPAHPVPRLHSLLGRAGARIVLCSSTAHSALEGAESYVAIRVDEACFRESADEDQSVSLPVSHAGHAAYMIFTSGSTGEPKGVVMEHRALCSSMAGMKATVPLGPEVRMLQYASFTFDVSIQELILTLAAGACVCMPSDSERANDVAAFVRATGVNAINLTPSVLRLLRPADVPAVRLVICGGEALAQSDVETWASVPGLRLVNEYGPTEVCISITRMTMAPGTKASIIGKPTAALPWVVSPVSGSLAAIGAVGELYLQGSTLARGYHGDLERTAEAFLRDPAWLPAGFGGRVYRTGDMVCRNGDGTLTFLGRRDGQVKIRGQRVETGEVAERVRKCMVEVCCDQDGGLSFSNAAVELYRPADDSGREPFLVALLSIDGLPEDQTGNGLVVMHSSKDVRLVAAAESIKQALRSVLPAYMVPPAFIAVRTLPITPSGKLNRRLIHDLLEELERRGSPLLGARTDGKGETRKLSEEEEALRQGWAEVLGLDVEAISLGDGFFDLGGSSVTAIRLVSMMRSRGLGLKYEAIVTAQRLDEMALCIAPLRGGRDELPVPRPFELLPPGQRDQVVRELLPRYGIDAALVQDVYPCTPLQESLIAATVRDREAYVSFQAIQVPSSSKAKFEEAWHAVTNRFELLRTRIVPGLDNGSALQVVMQPQGIPPPWLHVPDVPDFISDVYATPCHGGQLVHTAWIKPVDGESPAISAVIAAHHALYDGWSMNMIWKALAAELAGNPAPAPTPYSAFVGHLTQQEDEAAVRHWRARLAGADCPPFPHNPPPAGYQPAASSTQETCVELGVRAGAGMASLARAAWGLVLAHYTGSADVAFGSIVSGRENGLQAVGGPTMAAVPVRVRLDSIDAGATVDALLSRVASEAAQDIPFAQVGMHRIARISSDARRACGFETLLVVQPPDSEEQESMVRPEPLSRPRIFPHVVIVEVAPSSDARRAALSLAYDPLLLPDVLAGRVLDTFAALLARLSDPANGRLQQAALQANSPRDLKDLRESTRASPIVTVDSCAHDLLHGPTRCSPGATAIEAWDGSLSYEQVDMLSSSLAAHLVDMGVRPERAVPLLFDKSKWVPVAMLAVWKAGGYWVPLDAGWPLSRLRTVVAAVDAAVVLSSSGNRSMAEAAVPSTPDRVVVVEDGAQSVCSAARTTVCHGQIASPSNLAYVMFTSGSTGTPKGVMIQHRALSSSIVALRVSHGIDSASRVLHSASYSFDASLCEIFVVLSAGGTVCIPSERARLDDLCGYIRTARVSHAFCTPSVSRLLDPDSLPDLRALFLGGEPMLDADKQRWCGRVFLTNGFGPTETCIACAMQPLTQPETSARSIGKSLQNCRLWVAASLHDQCDQLAPIGAIGELCVEGPSVATGYLNDTEKTAAAMMPAPPADWIGDDEKGMVERFRVYRTSDLVRYDEHGCLRFVGRRDALQVKIRGQRLELGDVENAVRRILLDEDSGDNESRGTGAAVDVFESARGTQMLLAVLAIGDAYQEVDVRPHPHTVRLMRSLSTMLHSRLAPLLPTHMLPGGYVPVKELPLNAAGKLDRRALKAHISALSLDDLRTFSADPENDAIAAALPQSEEEMLMARLWRKVLGLTDDAQLSCGDTFFRLGGDSILAMRLAAEARSHGFQLAVRDVFAQPTLGGAAGCMKRVCEESKNTTVPAQQEDKKDGGDEVLKKVRDEYPGLALASQETAPCTPMQVAMMQKMHIVRFVFSMDPGFDPARFQAAIERCATVLTIMRTRIVEADGVLHQVVASSAPPWRFAGGSLEEAMDEEASIPTSVGDPLIRFTVVGHGSHLIWTQHHATYDAWSMRLLLEHVARAYADPTYHPLEPLPFLTFARRLHGSGRDPSSTATFWSSYFADATPTPQLFGYASVSDPRLDTAASCKLRLSSQLLRSAAFTPAEAVVAAWVLAVARFTRSRDITIGHLVNGRTGTSELFPDIEATVGPTINTVPLRVQLGAADEAKQLHQPHGLQAGCSPLMQQAATLVHARLLCLASPRQLDGLEVVRRACPAAAACLPPFFPLSLNVHTGGSQSEATLGSAGRALGLRHQEARAVKPPSGGFTVEATVLGVPGGRGDGVGPAVSVEMVAYWDERAVRGGREEVEEVLRFVGEVLGCEQVEMQR</sequence>
<dbReference type="PROSITE" id="PS00012">
    <property type="entry name" value="PHOSPHOPANTETHEINE"/>
    <property type="match status" value="4"/>
</dbReference>
<feature type="domain" description="Carrier" evidence="5">
    <location>
        <begin position="796"/>
        <end position="869"/>
    </location>
</feature>
<feature type="domain" description="Carrier" evidence="5">
    <location>
        <begin position="2311"/>
        <end position="2385"/>
    </location>
</feature>
<dbReference type="PROSITE" id="PS50075">
    <property type="entry name" value="CARRIER"/>
    <property type="match status" value="4"/>
</dbReference>
<evidence type="ECO:0000256" key="1">
    <source>
        <dbReference type="ARBA" id="ARBA00022450"/>
    </source>
</evidence>
<dbReference type="Gene3D" id="3.30.559.10">
    <property type="entry name" value="Chloramphenicol acetyltransferase-like domain"/>
    <property type="match status" value="5"/>
</dbReference>
<keyword evidence="2" id="KW-0597">Phosphoprotein</keyword>
<comment type="caution">
    <text evidence="6">The sequence shown here is derived from an EMBL/GenBank/DDBJ whole genome shotgun (WGS) entry which is preliminary data.</text>
</comment>
<dbReference type="InterPro" id="IPR036736">
    <property type="entry name" value="ACP-like_sf"/>
</dbReference>
<dbReference type="InterPro" id="IPR006162">
    <property type="entry name" value="Ppantetheine_attach_site"/>
</dbReference>
<proteinExistence type="predicted"/>
<dbReference type="SUPFAM" id="SSF47336">
    <property type="entry name" value="ACP-like"/>
    <property type="match status" value="4"/>
</dbReference>
<dbReference type="InterPro" id="IPR020806">
    <property type="entry name" value="PKS_PP-bd"/>
</dbReference>
<keyword evidence="3" id="KW-0436">Ligase</keyword>
<dbReference type="InterPro" id="IPR001242">
    <property type="entry name" value="Condensation_dom"/>
</dbReference>
<dbReference type="InterPro" id="IPR042099">
    <property type="entry name" value="ANL_N_sf"/>
</dbReference>
<dbReference type="CDD" id="cd19542">
    <property type="entry name" value="CT_NRPS-like"/>
    <property type="match status" value="1"/>
</dbReference>
<dbReference type="Gene3D" id="3.30.559.30">
    <property type="entry name" value="Nonribosomal peptide synthetase, condensation domain"/>
    <property type="match status" value="6"/>
</dbReference>
<dbReference type="Gene3D" id="3.30.300.30">
    <property type="match status" value="4"/>
</dbReference>
<accession>A0ABQ8GCA2</accession>
<dbReference type="PANTHER" id="PTHR45527">
    <property type="entry name" value="NONRIBOSOMAL PEPTIDE SYNTHETASE"/>
    <property type="match status" value="1"/>
</dbReference>
<protein>
    <recommendedName>
        <fullName evidence="5">Carrier domain-containing protein</fullName>
    </recommendedName>
</protein>
<dbReference type="PANTHER" id="PTHR45527:SF16">
    <property type="entry name" value="NONRIBOSOMAL PEPTIDE SYNTHASE ATNA-RELATED"/>
    <property type="match status" value="1"/>
</dbReference>
<reference evidence="6 7" key="1">
    <citation type="journal article" date="2021" name="Nat. Commun.">
        <title>Genetic determinants of endophytism in the Arabidopsis root mycobiome.</title>
        <authorList>
            <person name="Mesny F."/>
            <person name="Miyauchi S."/>
            <person name="Thiergart T."/>
            <person name="Pickel B."/>
            <person name="Atanasova L."/>
            <person name="Karlsson M."/>
            <person name="Huettel B."/>
            <person name="Barry K.W."/>
            <person name="Haridas S."/>
            <person name="Chen C."/>
            <person name="Bauer D."/>
            <person name="Andreopoulos W."/>
            <person name="Pangilinan J."/>
            <person name="LaButti K."/>
            <person name="Riley R."/>
            <person name="Lipzen A."/>
            <person name="Clum A."/>
            <person name="Drula E."/>
            <person name="Henrissat B."/>
            <person name="Kohler A."/>
            <person name="Grigoriev I.V."/>
            <person name="Martin F.M."/>
            <person name="Hacquard S."/>
        </authorList>
    </citation>
    <scope>NUCLEOTIDE SEQUENCE [LARGE SCALE GENOMIC DNA]</scope>
    <source>
        <strain evidence="6 7">MPI-SDFR-AT-0080</strain>
    </source>
</reference>
<evidence type="ECO:0000313" key="7">
    <source>
        <dbReference type="Proteomes" id="UP000774617"/>
    </source>
</evidence>
<dbReference type="InterPro" id="IPR020845">
    <property type="entry name" value="AMP-binding_CS"/>
</dbReference>
<dbReference type="CDD" id="cd19545">
    <property type="entry name" value="FUM14_C_NRPS-like"/>
    <property type="match status" value="2"/>
</dbReference>
<feature type="region of interest" description="Disordered" evidence="4">
    <location>
        <begin position="2280"/>
        <end position="2323"/>
    </location>
</feature>
<feature type="domain" description="Carrier" evidence="5">
    <location>
        <begin position="4527"/>
        <end position="4601"/>
    </location>
</feature>
<dbReference type="EMBL" id="JAGTJR010000012">
    <property type="protein sequence ID" value="KAH7051108.1"/>
    <property type="molecule type" value="Genomic_DNA"/>
</dbReference>
<dbReference type="SUPFAM" id="SSF52777">
    <property type="entry name" value="CoA-dependent acyltransferases"/>
    <property type="match status" value="11"/>
</dbReference>
<dbReference type="InterPro" id="IPR009081">
    <property type="entry name" value="PP-bd_ACP"/>
</dbReference>
<dbReference type="Pfam" id="PF00501">
    <property type="entry name" value="AMP-binding"/>
    <property type="match status" value="4"/>
</dbReference>
<name>A0ABQ8GCA2_9PEZI</name>
<dbReference type="Gene3D" id="1.10.1200.10">
    <property type="entry name" value="ACP-like"/>
    <property type="match status" value="4"/>
</dbReference>
<evidence type="ECO:0000259" key="5">
    <source>
        <dbReference type="PROSITE" id="PS50075"/>
    </source>
</evidence>
<dbReference type="InterPro" id="IPR000873">
    <property type="entry name" value="AMP-dep_synth/lig_dom"/>
</dbReference>
<dbReference type="SMART" id="SM00823">
    <property type="entry name" value="PKS_PP"/>
    <property type="match status" value="3"/>
</dbReference>
<dbReference type="CDD" id="cd19534">
    <property type="entry name" value="E_NRPS"/>
    <property type="match status" value="1"/>
</dbReference>